<dbReference type="OrthoDB" id="54551at2759"/>
<proteinExistence type="predicted"/>
<protein>
    <submittedName>
        <fullName evidence="2">Uncharacterized protein</fullName>
    </submittedName>
</protein>
<sequence>MKYFNSASKPADEKYDGTIEKLHHFLGFIRKRSTTYGMMSILSDIAIGNNKTKSLITQYGSITEAQMTAHAAAYQSLDNRKRQAASMLEALIVNSIEPEVYDELEQRENKYTVKLVPTGGTAEVERIDGAMMLYQLIQMVCIDTTATESNILDLLSSAGLIQAMSDADSDIQAFNRTVNALVASLKSRQGDVPNLIAPLFKAYKTCADRTFAQYIARKEEQYEEGNLPGLKHTDLIRLAIERYNVLKSKRQWKQKTQQELDFIALTTEMMDERQRKQLTQQPIHKQKQQQKDRRGPNNTGEWVWKGVEPKEGEPTEKKFRGKQYIYCPHHGSTKWVLKINRQGIVHLTNCRARLKNEDSTTAMSATTDDTESSSGSEEGTPSKRDIRIAQAFASMKEEEWPDLIEDEDIHVPRKK</sequence>
<feature type="compositionally biased region" description="Basic and acidic residues" evidence="1">
    <location>
        <begin position="307"/>
        <end position="316"/>
    </location>
</feature>
<dbReference type="Proteomes" id="UP001153069">
    <property type="component" value="Unassembled WGS sequence"/>
</dbReference>
<evidence type="ECO:0000313" key="2">
    <source>
        <dbReference type="EMBL" id="CAB9517406.1"/>
    </source>
</evidence>
<accession>A0A9N8HKP0</accession>
<feature type="compositionally biased region" description="Low complexity" evidence="1">
    <location>
        <begin position="359"/>
        <end position="379"/>
    </location>
</feature>
<keyword evidence="3" id="KW-1185">Reference proteome</keyword>
<organism evidence="2 3">
    <name type="scientific">Seminavis robusta</name>
    <dbReference type="NCBI Taxonomy" id="568900"/>
    <lineage>
        <taxon>Eukaryota</taxon>
        <taxon>Sar</taxon>
        <taxon>Stramenopiles</taxon>
        <taxon>Ochrophyta</taxon>
        <taxon>Bacillariophyta</taxon>
        <taxon>Bacillariophyceae</taxon>
        <taxon>Bacillariophycidae</taxon>
        <taxon>Naviculales</taxon>
        <taxon>Naviculaceae</taxon>
        <taxon>Seminavis</taxon>
    </lineage>
</organism>
<name>A0A9N8HKP0_9STRA</name>
<dbReference type="AlphaFoldDB" id="A0A9N8HKP0"/>
<evidence type="ECO:0000313" key="3">
    <source>
        <dbReference type="Proteomes" id="UP001153069"/>
    </source>
</evidence>
<feature type="region of interest" description="Disordered" evidence="1">
    <location>
        <begin position="357"/>
        <end position="386"/>
    </location>
</feature>
<gene>
    <name evidence="2" type="ORF">SEMRO_854_G211300.1</name>
</gene>
<evidence type="ECO:0000256" key="1">
    <source>
        <dbReference type="SAM" id="MobiDB-lite"/>
    </source>
</evidence>
<reference evidence="2" key="1">
    <citation type="submission" date="2020-06" db="EMBL/GenBank/DDBJ databases">
        <authorList>
            <consortium name="Plant Systems Biology data submission"/>
        </authorList>
    </citation>
    <scope>NUCLEOTIDE SEQUENCE</scope>
    <source>
        <strain evidence="2">D6</strain>
    </source>
</reference>
<comment type="caution">
    <text evidence="2">The sequence shown here is derived from an EMBL/GenBank/DDBJ whole genome shotgun (WGS) entry which is preliminary data.</text>
</comment>
<feature type="region of interest" description="Disordered" evidence="1">
    <location>
        <begin position="274"/>
        <end position="316"/>
    </location>
</feature>
<dbReference type="EMBL" id="CAICTM010000853">
    <property type="protein sequence ID" value="CAB9517406.1"/>
    <property type="molecule type" value="Genomic_DNA"/>
</dbReference>